<dbReference type="Gene3D" id="2.40.160.50">
    <property type="entry name" value="membrane protein fhac: a member of the omp85/tpsb transporter family"/>
    <property type="match status" value="1"/>
</dbReference>
<gene>
    <name evidence="3" type="ORF">P0M35_06755</name>
</gene>
<evidence type="ECO:0000256" key="2">
    <source>
        <dbReference type="SAM" id="SignalP"/>
    </source>
</evidence>
<dbReference type="SUPFAM" id="SSF82171">
    <property type="entry name" value="DPP6 N-terminal domain-like"/>
    <property type="match status" value="1"/>
</dbReference>
<comment type="caution">
    <text evidence="3">The sequence shown here is derived from an EMBL/GenBank/DDBJ whole genome shotgun (WGS) entry which is preliminary data.</text>
</comment>
<dbReference type="Pfam" id="PF07676">
    <property type="entry name" value="PD40"/>
    <property type="match status" value="2"/>
</dbReference>
<feature type="signal peptide" evidence="2">
    <location>
        <begin position="1"/>
        <end position="18"/>
    </location>
</feature>
<dbReference type="InterPro" id="IPR011659">
    <property type="entry name" value="WD40"/>
</dbReference>
<evidence type="ECO:0000256" key="1">
    <source>
        <dbReference type="ARBA" id="ARBA00009820"/>
    </source>
</evidence>
<sequence length="1028" mass="119260">MKKILIIFFICYSLFAQVNEFNPSYNWYTIKGKHVRVHFHDGAERTAKVVAKIADEVWEPITSLYQYEPEVVDYIIKDIDDYSNGATYFFDNKIEIWASSLDFDLRGTHNWLRNVISHEFTHMVQIQSAMKFTRTLPIFYLQFLNYEDKRRPDILYGFPNFIASYPIPGVNVPAWFAEGTAQYMRKDFNYDNWDTHRDMILRSYALENKMLTWNQMGVFDKTSLGNESVYNSGFALTRYISQKYGEDKLRLISHKLGKLTNFTIDVAFEDVLGKSGNEIYNEWKSFLTNNYKERSKEVLSNLVTGEMIVKDGFGNFYPTFSHDGKKLLYISNKSNDYFSLSSLYLYDFETKKEKLISTGVRSTCSFVNGTNKIIYSKLSEDNPKMTNIHDLYVYDLDEEKETRLTFGMRANNPSVSKDGKKIVFVFQNDGTINLGLVDIEGKNFKRLTYFENGEQVYNPKFSVNDSFILFDYSLKDNRDVAKINVDGSNLTFITNSENDERNAVQTNDGKIIFSSDKTGIFNLYSLDIKTNKAVQLTNVIGGAFMPSINSDGTIVYSGYTADGFKIFLISKDEQLKVDSTKKYVWVNNPPLDIDKPNGDIEKFSISSLKNFDDTKIPEYKIDKYSGFFSKISIIPFIRYDNYNTFNAGLDRVKPGVYLASSDVLNRYSIFGSVSINRKMERDLFLQFEYKDKLPLFFSFGLRPEISLELYSVSRGTKIDLDFGIDSTFAPPRIDYKVPTEVTYNLFEFDIVAKHKIFKEGNFVEARFIFSQYTSTLNSFILPESGNTLYPATTDKYFVGRNFQIKYVHESITPKIDSDINPIGRKVEFKYDYEFNRFNNENNYTVVDGILKPLYNDFNFHRIEINWKEYIQLFDKHTLSGQIRIGSILGKTVPDFFDFYLGGLIGMKSYPFYSISGNEIAWLNLTYRFPLFTNIDAQIGHLYIDKIYFSVYGDLGNAWNGVLPSVNKFKKGAGAEFRIKMNSFYIFPTSLFFNAAYSFDKVERTIRNEKVIYGKEWNFYGGILFDFSL</sequence>
<name>A0AAE3P2F9_9BACT</name>
<dbReference type="Gene3D" id="2.120.10.30">
    <property type="entry name" value="TolB, C-terminal domain"/>
    <property type="match status" value="2"/>
</dbReference>
<evidence type="ECO:0000313" key="3">
    <source>
        <dbReference type="EMBL" id="MDF1611843.1"/>
    </source>
</evidence>
<evidence type="ECO:0000313" key="4">
    <source>
        <dbReference type="Proteomes" id="UP001221302"/>
    </source>
</evidence>
<dbReference type="InterPro" id="IPR011042">
    <property type="entry name" value="6-blade_b-propeller_TolB-like"/>
</dbReference>
<proteinExistence type="inferred from homology"/>
<dbReference type="RefSeq" id="WP_321535609.1">
    <property type="nucleotide sequence ID" value="NZ_JARGDL010000007.1"/>
</dbReference>
<keyword evidence="4" id="KW-1185">Reference proteome</keyword>
<protein>
    <submittedName>
        <fullName evidence="3">Biopolymer transporter Tol</fullName>
    </submittedName>
</protein>
<accession>A0AAE3P2F9</accession>
<keyword evidence="2" id="KW-0732">Signal</keyword>
<reference evidence="3" key="1">
    <citation type="submission" date="2023-03" db="EMBL/GenBank/DDBJ databases">
        <title>Stygiobacter electus gen. nov., sp. nov., facultatively anaerobic thermotolerant bacterium of the class Ignavibacteria from a well of Yessentuki mineral water deposit.</title>
        <authorList>
            <person name="Podosokorskaya O.A."/>
            <person name="Elcheninov A.G."/>
            <person name="Petrova N.F."/>
            <person name="Zavarzina D.G."/>
            <person name="Kublanov I.V."/>
            <person name="Merkel A.Y."/>
        </authorList>
    </citation>
    <scope>NUCLEOTIDE SEQUENCE</scope>
    <source>
        <strain evidence="3">09-Me</strain>
    </source>
</reference>
<dbReference type="PANTHER" id="PTHR36842:SF1">
    <property type="entry name" value="PROTEIN TOLB"/>
    <property type="match status" value="1"/>
</dbReference>
<organism evidence="3 4">
    <name type="scientific">Stygiobacter electus</name>
    <dbReference type="NCBI Taxonomy" id="3032292"/>
    <lineage>
        <taxon>Bacteria</taxon>
        <taxon>Pseudomonadati</taxon>
        <taxon>Ignavibacteriota</taxon>
        <taxon>Ignavibacteria</taxon>
        <taxon>Ignavibacteriales</taxon>
        <taxon>Melioribacteraceae</taxon>
        <taxon>Stygiobacter</taxon>
    </lineage>
</organism>
<dbReference type="AlphaFoldDB" id="A0AAE3P2F9"/>
<comment type="similarity">
    <text evidence="1">Belongs to the TolB family.</text>
</comment>
<dbReference type="Proteomes" id="UP001221302">
    <property type="component" value="Unassembled WGS sequence"/>
</dbReference>
<dbReference type="EMBL" id="JARGDL010000007">
    <property type="protein sequence ID" value="MDF1611843.1"/>
    <property type="molecule type" value="Genomic_DNA"/>
</dbReference>
<feature type="chain" id="PRO_5042005353" evidence="2">
    <location>
        <begin position="19"/>
        <end position="1028"/>
    </location>
</feature>
<dbReference type="PANTHER" id="PTHR36842">
    <property type="entry name" value="PROTEIN TOLB HOMOLOG"/>
    <property type="match status" value="1"/>
</dbReference>